<comment type="caution">
    <text evidence="3">The sequence shown here is derived from an EMBL/GenBank/DDBJ whole genome shotgun (WGS) entry which is preliminary data.</text>
</comment>
<feature type="domain" description="Transposase Tc1-like" evidence="2">
    <location>
        <begin position="51"/>
        <end position="103"/>
    </location>
</feature>
<proteinExistence type="predicted"/>
<dbReference type="InterPro" id="IPR002492">
    <property type="entry name" value="Transposase_Tc1-like"/>
</dbReference>
<dbReference type="AlphaFoldDB" id="A0A8X6XLZ8"/>
<dbReference type="SUPFAM" id="SSF46689">
    <property type="entry name" value="Homeodomain-like"/>
    <property type="match status" value="1"/>
</dbReference>
<dbReference type="Pfam" id="PF01498">
    <property type="entry name" value="HTH_Tnp_Tc3_2"/>
    <property type="match status" value="1"/>
</dbReference>
<dbReference type="GO" id="GO:0005634">
    <property type="term" value="C:nucleus"/>
    <property type="evidence" value="ECO:0007669"/>
    <property type="project" value="UniProtKB-SubCell"/>
</dbReference>
<evidence type="ECO:0000313" key="3">
    <source>
        <dbReference type="EMBL" id="GFY54071.1"/>
    </source>
</evidence>
<organism evidence="3 4">
    <name type="scientific">Trichonephila inaurata madagascariensis</name>
    <dbReference type="NCBI Taxonomy" id="2747483"/>
    <lineage>
        <taxon>Eukaryota</taxon>
        <taxon>Metazoa</taxon>
        <taxon>Ecdysozoa</taxon>
        <taxon>Arthropoda</taxon>
        <taxon>Chelicerata</taxon>
        <taxon>Arachnida</taxon>
        <taxon>Araneae</taxon>
        <taxon>Araneomorphae</taxon>
        <taxon>Entelegynae</taxon>
        <taxon>Araneoidea</taxon>
        <taxon>Nephilidae</taxon>
        <taxon>Trichonephila</taxon>
        <taxon>Trichonephila inaurata</taxon>
    </lineage>
</organism>
<dbReference type="InterPro" id="IPR009057">
    <property type="entry name" value="Homeodomain-like_sf"/>
</dbReference>
<sequence length="103" mass="12139">MVYLKTHKISAIVNRPRTSVHYIIKKYEVKKSVENKARSSRSKHFAEVAERWLVRQIKKDPKTNASNLTKVTKDCWDIDVTPQTVRNHLHNNEFQARTARKKP</sequence>
<protein>
    <recommendedName>
        <fullName evidence="2">Transposase Tc1-like domain-containing protein</fullName>
    </recommendedName>
</protein>
<keyword evidence="4" id="KW-1185">Reference proteome</keyword>
<evidence type="ECO:0000256" key="1">
    <source>
        <dbReference type="ARBA" id="ARBA00004123"/>
    </source>
</evidence>
<dbReference type="EMBL" id="BMAV01009656">
    <property type="protein sequence ID" value="GFY54071.1"/>
    <property type="molecule type" value="Genomic_DNA"/>
</dbReference>
<reference evidence="3" key="1">
    <citation type="submission" date="2020-08" db="EMBL/GenBank/DDBJ databases">
        <title>Multicomponent nature underlies the extraordinary mechanical properties of spider dragline silk.</title>
        <authorList>
            <person name="Kono N."/>
            <person name="Nakamura H."/>
            <person name="Mori M."/>
            <person name="Yoshida Y."/>
            <person name="Ohtoshi R."/>
            <person name="Malay A.D."/>
            <person name="Moran D.A.P."/>
            <person name="Tomita M."/>
            <person name="Numata K."/>
            <person name="Arakawa K."/>
        </authorList>
    </citation>
    <scope>NUCLEOTIDE SEQUENCE</scope>
</reference>
<gene>
    <name evidence="3" type="ORF">TNIN_237161</name>
</gene>
<dbReference type="GO" id="GO:0006313">
    <property type="term" value="P:DNA transposition"/>
    <property type="evidence" value="ECO:0007669"/>
    <property type="project" value="InterPro"/>
</dbReference>
<evidence type="ECO:0000259" key="2">
    <source>
        <dbReference type="Pfam" id="PF01498"/>
    </source>
</evidence>
<comment type="subcellular location">
    <subcellularLocation>
        <location evidence="1">Nucleus</location>
    </subcellularLocation>
</comment>
<dbReference type="OrthoDB" id="4843387at2759"/>
<dbReference type="GO" id="GO:0015074">
    <property type="term" value="P:DNA integration"/>
    <property type="evidence" value="ECO:0007669"/>
    <property type="project" value="InterPro"/>
</dbReference>
<evidence type="ECO:0000313" key="4">
    <source>
        <dbReference type="Proteomes" id="UP000886998"/>
    </source>
</evidence>
<dbReference type="Proteomes" id="UP000886998">
    <property type="component" value="Unassembled WGS sequence"/>
</dbReference>
<name>A0A8X6XLZ8_9ARAC</name>
<dbReference type="GO" id="GO:0003677">
    <property type="term" value="F:DNA binding"/>
    <property type="evidence" value="ECO:0007669"/>
    <property type="project" value="InterPro"/>
</dbReference>
<accession>A0A8X6XLZ8</accession>